<dbReference type="EMBL" id="JEMY01000045">
    <property type="protein sequence ID" value="EXI86104.1"/>
    <property type="molecule type" value="Genomic_DNA"/>
</dbReference>
<dbReference type="AlphaFoldDB" id="A0A011R4N4"/>
<keyword evidence="2" id="KW-1185">Reference proteome</keyword>
<sequence length="91" mass="10189">MNGQKVAEFIKEDLVRFGYCASSADCSQKKMIVYDEGVNVLDVRIYAEVDYNELSAIVASVIRRSAPGKINMQFLSATKSPRVIIVIDKRD</sequence>
<proteinExistence type="predicted"/>
<evidence type="ECO:0000313" key="1">
    <source>
        <dbReference type="EMBL" id="EXI86104.1"/>
    </source>
</evidence>
<reference evidence="1" key="1">
    <citation type="submission" date="2014-02" db="EMBL/GenBank/DDBJ databases">
        <title>Expanding our view of genomic diversity in Candidatus Accumulibacter clades.</title>
        <authorList>
            <person name="Skennerton C.T."/>
            <person name="Barr J.J."/>
            <person name="Slater F.R."/>
            <person name="Bond P.L."/>
            <person name="Tyson G.W."/>
        </authorList>
    </citation>
    <scope>NUCLEOTIDE SEQUENCE [LARGE SCALE GENOMIC DNA]</scope>
</reference>
<accession>A0A011R4N4</accession>
<protein>
    <submittedName>
        <fullName evidence="1">Uncharacterized protein</fullName>
    </submittedName>
</protein>
<name>A0A011R4N4_ACCRE</name>
<gene>
    <name evidence="1" type="ORF">AW11_03233</name>
</gene>
<dbReference type="Proteomes" id="UP000022141">
    <property type="component" value="Unassembled WGS sequence"/>
</dbReference>
<comment type="caution">
    <text evidence="1">The sequence shown here is derived from an EMBL/GenBank/DDBJ whole genome shotgun (WGS) entry which is preliminary data.</text>
</comment>
<organism evidence="1 2">
    <name type="scientific">Accumulibacter regalis</name>
    <dbReference type="NCBI Taxonomy" id="522306"/>
    <lineage>
        <taxon>Bacteria</taxon>
        <taxon>Pseudomonadati</taxon>
        <taxon>Pseudomonadota</taxon>
        <taxon>Betaproteobacteria</taxon>
        <taxon>Candidatus Accumulibacter</taxon>
    </lineage>
</organism>
<evidence type="ECO:0000313" key="2">
    <source>
        <dbReference type="Proteomes" id="UP000022141"/>
    </source>
</evidence>